<protein>
    <recommendedName>
        <fullName evidence="2">TRAP C4-dicarboxylate transport system permease DctM subunit domain-containing protein</fullName>
    </recommendedName>
</protein>
<sequence length="702" mass="75250">MGEALAKVERAKAGFPRKLILALAVVFALYEIFAVMGLNFIVYTMLKNLGIAIPYLLYVPDIQQSMSFLLGIILLTAFLLNPLRTKNGEKIPLYDYVLGIMAFASVFYLFIIYPEVVKTGYVEATLANMLFPILAFAFLLEATRRSLGVALPLIALTILLLGLYAEGFNVRILVNHLYYAREGIFSIPLYVMTSYVFAFVFFGSFLEKVGVGKYITDFILSLVGRKVGGPAKTAVVASALVGTVSGSSVANVLTTGTFTIPLMKRAGYPPEVAGAVEPTASTGGQLMPPVMGAAAFVMAEFLGRPYRDIMIAAAIPAILYFTSVYVFIDKVTKKLGIKPLEGEELPNFRSLITKAYLLLPIPVITYLLLAGLEPQYAVTGSLGVALITAWMAQPSLSVKGKLIFATAVIASGLTAFYLGIPVGASVYFSGVASLLLSVIVGFIVRGGKAMVKSIIEAFDASLRSSVTVFLAASSAGVIQGILTMTGWATQIGYRLIDVVGGNIYLLMASAMVISLILGMGVPTTANYIITSTISGAALGRAIASWNNLPLASALLVAHMFVFYFGILADVTPPVALASYAGAALAKSNFWKTAVNATMFALAGYLIPYIFALDPTLLIIPVSQWDLYTLYRLGYGVFNTVLTILLLSSGIIGWHGGPIGKPQRILLIALALLNLTPYDIITVAALLTYILLYYLNTRSRKAS</sequence>
<feature type="transmembrane region" description="Helical" evidence="1">
    <location>
        <begin position="309"/>
        <end position="328"/>
    </location>
</feature>
<dbReference type="PANTHER" id="PTHR43849">
    <property type="entry name" value="BLL3936 PROTEIN"/>
    <property type="match status" value="1"/>
</dbReference>
<feature type="transmembrane region" description="Helical" evidence="1">
    <location>
        <begin position="499"/>
        <end position="518"/>
    </location>
</feature>
<feature type="transmembrane region" description="Helical" evidence="1">
    <location>
        <begin position="119"/>
        <end position="140"/>
    </location>
</feature>
<evidence type="ECO:0000259" key="2">
    <source>
        <dbReference type="Pfam" id="PF06808"/>
    </source>
</evidence>
<feature type="transmembrane region" description="Helical" evidence="1">
    <location>
        <begin position="375"/>
        <end position="393"/>
    </location>
</feature>
<accession>A0A2R7Y7A9</accession>
<gene>
    <name evidence="3" type="ORF">B7O98_03080</name>
</gene>
<proteinExistence type="predicted"/>
<reference evidence="3 4" key="1">
    <citation type="journal article" date="2018" name="Syst. Appl. Microbiol.">
        <title>A new symbiotic nanoarchaeote (Candidatus Nanoclepta minutus) and its host (Zestosphaera tikiterensis gen. nov., sp. nov.) from a New Zealand hot spring.</title>
        <authorList>
            <person name="St John E."/>
            <person name="Liu Y."/>
            <person name="Podar M."/>
            <person name="Stott M.B."/>
            <person name="Meneghin J."/>
            <person name="Chen Z."/>
            <person name="Lagutin K."/>
            <person name="Mitchell K."/>
            <person name="Reysenbach A.L."/>
        </authorList>
    </citation>
    <scope>NUCLEOTIDE SEQUENCE [LARGE SCALE GENOMIC DNA]</scope>
    <source>
        <strain evidence="3">NZ3</strain>
    </source>
</reference>
<dbReference type="NCBIfam" id="TIGR02123">
    <property type="entry name" value="TRAP_fused"/>
    <property type="match status" value="1"/>
</dbReference>
<keyword evidence="1" id="KW-0472">Membrane</keyword>
<feature type="transmembrane region" description="Helical" evidence="1">
    <location>
        <begin position="592"/>
        <end position="612"/>
    </location>
</feature>
<evidence type="ECO:0000313" key="3">
    <source>
        <dbReference type="EMBL" id="PUA33421.1"/>
    </source>
</evidence>
<dbReference type="InterPro" id="IPR011853">
    <property type="entry name" value="TRAP_DctM-Dct_fused"/>
</dbReference>
<dbReference type="Proteomes" id="UP000244093">
    <property type="component" value="Unassembled WGS sequence"/>
</dbReference>
<feature type="transmembrane region" description="Helical" evidence="1">
    <location>
        <begin position="402"/>
        <end position="420"/>
    </location>
</feature>
<feature type="transmembrane region" description="Helical" evidence="1">
    <location>
        <begin position="20"/>
        <end position="42"/>
    </location>
</feature>
<feature type="transmembrane region" description="Helical" evidence="1">
    <location>
        <begin position="185"/>
        <end position="206"/>
    </location>
</feature>
<dbReference type="EMBL" id="NBVN01000002">
    <property type="protein sequence ID" value="PUA33421.1"/>
    <property type="molecule type" value="Genomic_DNA"/>
</dbReference>
<feature type="transmembrane region" description="Helical" evidence="1">
    <location>
        <begin position="147"/>
        <end position="165"/>
    </location>
</feature>
<feature type="transmembrane region" description="Helical" evidence="1">
    <location>
        <begin position="632"/>
        <end position="653"/>
    </location>
</feature>
<feature type="transmembrane region" description="Helical" evidence="1">
    <location>
        <begin position="665"/>
        <end position="694"/>
    </location>
</feature>
<feature type="transmembrane region" description="Helical" evidence="1">
    <location>
        <begin position="555"/>
        <end position="580"/>
    </location>
</feature>
<feature type="transmembrane region" description="Helical" evidence="1">
    <location>
        <begin position="348"/>
        <end position="369"/>
    </location>
</feature>
<name>A0A2R7Y7A9_9CREN</name>
<dbReference type="InterPro" id="IPR010656">
    <property type="entry name" value="DctM"/>
</dbReference>
<organism evidence="3 4">
    <name type="scientific">Zestosphaera tikiterensis</name>
    <dbReference type="NCBI Taxonomy" id="1973259"/>
    <lineage>
        <taxon>Archaea</taxon>
        <taxon>Thermoproteota</taxon>
        <taxon>Thermoprotei</taxon>
        <taxon>Desulfurococcales</taxon>
        <taxon>Desulfurococcaceae</taxon>
        <taxon>Zestosphaera</taxon>
    </lineage>
</organism>
<feature type="domain" description="TRAP C4-dicarboxylate transport system permease DctM subunit" evidence="2">
    <location>
        <begin position="135"/>
        <end position="621"/>
    </location>
</feature>
<keyword evidence="1" id="KW-0812">Transmembrane</keyword>
<keyword evidence="1" id="KW-1133">Transmembrane helix</keyword>
<dbReference type="AlphaFoldDB" id="A0A2R7Y7A9"/>
<evidence type="ECO:0000313" key="4">
    <source>
        <dbReference type="Proteomes" id="UP000244093"/>
    </source>
</evidence>
<dbReference type="PANTHER" id="PTHR43849:SF2">
    <property type="entry name" value="BLL3936 PROTEIN"/>
    <property type="match status" value="1"/>
</dbReference>
<feature type="transmembrane region" description="Helical" evidence="1">
    <location>
        <begin position="426"/>
        <end position="444"/>
    </location>
</feature>
<dbReference type="Pfam" id="PF06808">
    <property type="entry name" value="DctM"/>
    <property type="match status" value="1"/>
</dbReference>
<feature type="transmembrane region" description="Helical" evidence="1">
    <location>
        <begin position="465"/>
        <end position="487"/>
    </location>
</feature>
<evidence type="ECO:0000256" key="1">
    <source>
        <dbReference type="SAM" id="Phobius"/>
    </source>
</evidence>
<comment type="caution">
    <text evidence="3">The sequence shown here is derived from an EMBL/GenBank/DDBJ whole genome shotgun (WGS) entry which is preliminary data.</text>
</comment>
<feature type="transmembrane region" description="Helical" evidence="1">
    <location>
        <begin position="62"/>
        <end position="81"/>
    </location>
</feature>
<feature type="transmembrane region" description="Helical" evidence="1">
    <location>
        <begin position="93"/>
        <end position="113"/>
    </location>
</feature>